<feature type="region of interest" description="Disordered" evidence="7">
    <location>
        <begin position="164"/>
        <end position="227"/>
    </location>
</feature>
<feature type="compositionally biased region" description="Basic and acidic residues" evidence="7">
    <location>
        <begin position="119"/>
        <end position="129"/>
    </location>
</feature>
<keyword evidence="8" id="KW-0812">Transmembrane</keyword>
<sequence length="845" mass="96897">MKDRDIELKDQDSQMKDQRDIDDDDDDVWWIPDDLNFVQIQNKQVKIIEHIRLTGNNFIADEPIACFDQEPEFLLIKPNLFIDIDTSNLVLSDLEKVPEYTVETLKETLEENGPGRNKRNVEEIPQKKEKWDRTLNNKYEWDGENDDKEESKKAIEKNKSNIKNKDEFEGENDDKEESKKAIEKNKINIKNRNEWDGENHDKEGSKMKEVDKRKSKKETEKRTKRTVRKRGLPLKDEIDIVRDPKDGTKGMNVKKINGRFGRDVYCIDRVGFKTDEEYEQETSRLEERNTTQDKMEETKVEEETEEAFDWSYVILLCPCLNQATSDTVCVRKCCPERHLLHVLKDEDRSAQCVAQDGPHGPKTQPELGEEIFTSDNQSQRLSEIPHYIIHGTPKCRAGSYLLRNNTAHRHYRILRNSSVLLTASRSLIPASQYCVDSIYYTASDRLVPANILLCRREDAPDSTRRLLYTIFFIVGTTFLVLTLGVYAALPELRKSVHSWNIMAHIACSVVANVAIVVANLYSITYPTMCVLMAYLIQTSFLSSQLWLNAMCIDIAFTFRSIEEMKKDLAKDTVLWGDSAALAVFFYGPIGLLLVANLVLFHYTCWKIRAAQKDTAITSAHRHVGGRTEDQTRLTTFIKLFLLMGVTWTFEIISWLLGGPGYLWYLTDILNVLRGLFIFLILCVKRNVYTGLAKKLRRLTTFIKLFLLMGVTWTFEIISWLLGGPGYLWYLTDILNVLRGLFIFLILCVKRNVYTGLAKKLRRSRLPGASSRPRASSTNSRRHSKSSITTEHVALSRLNLAGNCQARIVEEEEGVRGEERGEPPPLAHAPGLSAVVEENGGKGEVM</sequence>
<feature type="transmembrane region" description="Helical" evidence="8">
    <location>
        <begin position="704"/>
        <end position="721"/>
    </location>
</feature>
<dbReference type="PaxDb" id="121845-A0A1S3D0K5"/>
<feature type="region of interest" description="Disordered" evidence="7">
    <location>
        <begin position="1"/>
        <end position="23"/>
    </location>
</feature>
<evidence type="ECO:0000256" key="8">
    <source>
        <dbReference type="SAM" id="Phobius"/>
    </source>
</evidence>
<dbReference type="PANTHER" id="PTHR46953">
    <property type="entry name" value="G-PROTEIN COUPLED RECEPTOR MTH-LIKE 1-RELATED"/>
    <property type="match status" value="1"/>
</dbReference>
<dbReference type="Pfam" id="PF06652">
    <property type="entry name" value="Methuselah_N"/>
    <property type="match status" value="1"/>
</dbReference>
<feature type="transmembrane region" description="Helical" evidence="8">
    <location>
        <begin position="533"/>
        <end position="558"/>
    </location>
</feature>
<evidence type="ECO:0000256" key="1">
    <source>
        <dbReference type="ARBA" id="ARBA00004141"/>
    </source>
</evidence>
<dbReference type="InterPro" id="IPR010596">
    <property type="entry name" value="Methuselah_N_dom"/>
</dbReference>
<organism evidence="10 11">
    <name type="scientific">Diaphorina citri</name>
    <name type="common">Asian citrus psyllid</name>
    <dbReference type="NCBI Taxonomy" id="121845"/>
    <lineage>
        <taxon>Eukaryota</taxon>
        <taxon>Metazoa</taxon>
        <taxon>Ecdysozoa</taxon>
        <taxon>Arthropoda</taxon>
        <taxon>Hexapoda</taxon>
        <taxon>Insecta</taxon>
        <taxon>Pterygota</taxon>
        <taxon>Neoptera</taxon>
        <taxon>Paraneoptera</taxon>
        <taxon>Hemiptera</taxon>
        <taxon>Sternorrhyncha</taxon>
        <taxon>Psylloidea</taxon>
        <taxon>Psyllidae</taxon>
        <taxon>Diaphorininae</taxon>
        <taxon>Diaphorina</taxon>
    </lineage>
</organism>
<dbReference type="AlphaFoldDB" id="A0A1S3D0K5"/>
<comment type="similarity">
    <text evidence="2">Belongs to the G-protein coupled receptor 2 family. Mth subfamily.</text>
</comment>
<dbReference type="KEGG" id="dci:103508937"/>
<keyword evidence="5" id="KW-0675">Receptor</keyword>
<reference evidence="11" key="1">
    <citation type="submission" date="2025-08" db="UniProtKB">
        <authorList>
            <consortium name="RefSeq"/>
        </authorList>
    </citation>
    <scope>IDENTIFICATION</scope>
</reference>
<gene>
    <name evidence="11" type="primary">LOC103508937</name>
</gene>
<comment type="subcellular location">
    <subcellularLocation>
        <location evidence="1">Membrane</location>
        <topology evidence="1">Multi-pass membrane protein</topology>
    </subcellularLocation>
</comment>
<feature type="region of interest" description="Disordered" evidence="7">
    <location>
        <begin position="810"/>
        <end position="845"/>
    </location>
</feature>
<feature type="transmembrane region" description="Helical" evidence="8">
    <location>
        <begin position="578"/>
        <end position="602"/>
    </location>
</feature>
<evidence type="ECO:0000313" key="11">
    <source>
        <dbReference type="RefSeq" id="XP_008471743.2"/>
    </source>
</evidence>
<feature type="transmembrane region" description="Helical" evidence="8">
    <location>
        <begin position="662"/>
        <end position="683"/>
    </location>
</feature>
<evidence type="ECO:0000256" key="5">
    <source>
        <dbReference type="ARBA" id="ARBA00023170"/>
    </source>
</evidence>
<name>A0A1S3D0K5_DIACI</name>
<evidence type="ECO:0000259" key="9">
    <source>
        <dbReference type="Pfam" id="PF06652"/>
    </source>
</evidence>
<keyword evidence="10" id="KW-1185">Reference proteome</keyword>
<evidence type="ECO:0000256" key="3">
    <source>
        <dbReference type="ARBA" id="ARBA00022729"/>
    </source>
</evidence>
<keyword evidence="6" id="KW-0807">Transducer</keyword>
<dbReference type="SUPFAM" id="SSF63877">
    <property type="entry name" value="Methuselah ectodomain"/>
    <property type="match status" value="1"/>
</dbReference>
<evidence type="ECO:0000256" key="2">
    <source>
        <dbReference type="ARBA" id="ARBA00008979"/>
    </source>
</evidence>
<keyword evidence="4" id="KW-0297">G-protein coupled receptor</keyword>
<feature type="transmembrane region" description="Helical" evidence="8">
    <location>
        <begin position="636"/>
        <end position="656"/>
    </location>
</feature>
<feature type="transmembrane region" description="Helical" evidence="8">
    <location>
        <begin position="727"/>
        <end position="748"/>
    </location>
</feature>
<dbReference type="Proteomes" id="UP000079169">
    <property type="component" value="Unplaced"/>
</dbReference>
<evidence type="ECO:0000313" key="10">
    <source>
        <dbReference type="Proteomes" id="UP000079169"/>
    </source>
</evidence>
<feature type="compositionally biased region" description="Basic and acidic residues" evidence="7">
    <location>
        <begin position="176"/>
        <end position="221"/>
    </location>
</feature>
<feature type="region of interest" description="Disordered" evidence="7">
    <location>
        <begin position="764"/>
        <end position="788"/>
    </location>
</feature>
<feature type="domain" description="Methuselah N-terminal" evidence="9">
    <location>
        <begin position="328"/>
        <end position="443"/>
    </location>
</feature>
<protein>
    <submittedName>
        <fullName evidence="11">Uncharacterized protein LOC103508937</fullName>
    </submittedName>
</protein>
<feature type="region of interest" description="Disordered" evidence="7">
    <location>
        <begin position="139"/>
        <end position="158"/>
    </location>
</feature>
<evidence type="ECO:0000256" key="7">
    <source>
        <dbReference type="SAM" id="MobiDB-lite"/>
    </source>
</evidence>
<dbReference type="Gene3D" id="1.20.1070.10">
    <property type="entry name" value="Rhodopsin 7-helix transmembrane proteins"/>
    <property type="match status" value="3"/>
</dbReference>
<feature type="compositionally biased region" description="Basic and acidic residues" evidence="7">
    <location>
        <begin position="149"/>
        <end position="158"/>
    </location>
</feature>
<dbReference type="InterPro" id="IPR036272">
    <property type="entry name" value="Methuselah_N_sf"/>
</dbReference>
<accession>A0A1S3D0K5</accession>
<dbReference type="InterPro" id="IPR023311">
    <property type="entry name" value="Methusela_ecto_dom_2"/>
</dbReference>
<dbReference type="GO" id="GO:0004930">
    <property type="term" value="F:G protein-coupled receptor activity"/>
    <property type="evidence" value="ECO:0007669"/>
    <property type="project" value="UniProtKB-KW"/>
</dbReference>
<evidence type="ECO:0000256" key="6">
    <source>
        <dbReference type="ARBA" id="ARBA00023224"/>
    </source>
</evidence>
<feature type="region of interest" description="Disordered" evidence="7">
    <location>
        <begin position="109"/>
        <end position="129"/>
    </location>
</feature>
<keyword evidence="3" id="KW-0732">Signal</keyword>
<keyword evidence="8" id="KW-1133">Transmembrane helix</keyword>
<keyword evidence="8" id="KW-0472">Membrane</keyword>
<dbReference type="GO" id="GO:0016020">
    <property type="term" value="C:membrane"/>
    <property type="evidence" value="ECO:0007669"/>
    <property type="project" value="UniProtKB-SubCell"/>
</dbReference>
<feature type="compositionally biased region" description="Basic and acidic residues" evidence="7">
    <location>
        <begin position="1"/>
        <end position="19"/>
    </location>
</feature>
<proteinExistence type="inferred from homology"/>
<dbReference type="Gene3D" id="2.170.180.11">
    <property type="entry name" value="Methuselah ectodomain, domain 2"/>
    <property type="match status" value="1"/>
</dbReference>
<dbReference type="RefSeq" id="XP_008471743.2">
    <property type="nucleotide sequence ID" value="XM_008473521.3"/>
</dbReference>
<dbReference type="PANTHER" id="PTHR46953:SF1">
    <property type="entry name" value="G-PROTEIN COUPLED RECEPTOR MTH-LIKE 1-RELATED"/>
    <property type="match status" value="1"/>
</dbReference>
<feature type="transmembrane region" description="Helical" evidence="8">
    <location>
        <begin position="501"/>
        <end position="521"/>
    </location>
</feature>
<dbReference type="InterPro" id="IPR052808">
    <property type="entry name" value="GPCR_Mth-like"/>
</dbReference>
<feature type="transmembrane region" description="Helical" evidence="8">
    <location>
        <begin position="466"/>
        <end position="489"/>
    </location>
</feature>
<evidence type="ECO:0000256" key="4">
    <source>
        <dbReference type="ARBA" id="ARBA00023040"/>
    </source>
</evidence>
<dbReference type="GeneID" id="103508937"/>
<dbReference type="CDD" id="cd15039">
    <property type="entry name" value="7tmB3_Methuselah-like"/>
    <property type="match status" value="1"/>
</dbReference>
<dbReference type="STRING" id="121845.A0A1S3D0K5"/>